<evidence type="ECO:0000256" key="3">
    <source>
        <dbReference type="ARBA" id="ARBA00022692"/>
    </source>
</evidence>
<dbReference type="Pfam" id="PF22099">
    <property type="entry name" value="MRS2-like"/>
    <property type="match status" value="1"/>
</dbReference>
<dbReference type="GO" id="GO:0045016">
    <property type="term" value="P:mitochondrial magnesium ion transmembrane transport"/>
    <property type="evidence" value="ECO:0007669"/>
    <property type="project" value="TreeGrafter"/>
</dbReference>
<feature type="transmembrane region" description="Helical" evidence="9">
    <location>
        <begin position="478"/>
        <end position="499"/>
    </location>
</feature>
<proteinExistence type="inferred from homology"/>
<dbReference type="InterPro" id="IPR039204">
    <property type="entry name" value="MRS2-like"/>
</dbReference>
<name>A0A8K0AJ97_ANDGO</name>
<evidence type="ECO:0000256" key="9">
    <source>
        <dbReference type="RuleBase" id="RU366042"/>
    </source>
</evidence>
<sequence>MRAARVTSQDQDRGIPMWQRQSVRCIAQRTLQLLPATTPIRLHRVLPCSSHFRSEPRPMQQLSSTVVMTATTTTKKMNMKARMKVEVETTPAAHCKALVRCYSTFHSPLPCIAMAMQSASPWSHVGAGGVVRYGGGFRYYAQNRRSENDVDDPENSALPVPGDDDGGVEESTTAPPPAANSELETFKSIPLSVVICKEGTVPYHAAMTKQELSQVCKLGARDLRAIDPTFRRQISSILPRQSAIIFNVEPLKAIIMHDRVIIFEPQSVHVKQLLPLLKSRIESSVGNSPSSQQPFELKALEAMLIHVCQFFDVSLARLMPEIDVVLESLYTQSSGALSSSLQRLLPLKKSLGNFQASVQEIVTALNDLLDSDEDMVEMYLTTKAMLGHRRRIDQHQEAEVLLETYVMTVEEIAHRASQLKGTIQSTQDVLNIHLADVRNELMRFNLILSSGTFAITCGSIVSGIFGMNLLSSLEDSSMAFFVVSGTIAVISSTVFISALRYCAKKKIL</sequence>
<keyword evidence="12" id="KW-1185">Reference proteome</keyword>
<feature type="region of interest" description="Disordered" evidence="10">
    <location>
        <begin position="145"/>
        <end position="180"/>
    </location>
</feature>
<dbReference type="PANTHER" id="PTHR13890">
    <property type="entry name" value="RNA SPLICING PROTEIN MRS2, MITOCHONDRIAL"/>
    <property type="match status" value="1"/>
</dbReference>
<keyword evidence="6 9" id="KW-1133">Transmembrane helix</keyword>
<keyword evidence="9" id="KW-0496">Mitochondrion</keyword>
<dbReference type="GO" id="GO:0005743">
    <property type="term" value="C:mitochondrial inner membrane"/>
    <property type="evidence" value="ECO:0007669"/>
    <property type="project" value="UniProtKB-SubCell"/>
</dbReference>
<organism evidence="11 12">
    <name type="scientific">Andalucia godoyi</name>
    <name type="common">Flagellate</name>
    <dbReference type="NCBI Taxonomy" id="505711"/>
    <lineage>
        <taxon>Eukaryota</taxon>
        <taxon>Discoba</taxon>
        <taxon>Jakobida</taxon>
        <taxon>Andalucina</taxon>
        <taxon>Andaluciidae</taxon>
        <taxon>Andalucia</taxon>
    </lineage>
</organism>
<evidence type="ECO:0000256" key="8">
    <source>
        <dbReference type="ARBA" id="ARBA00023136"/>
    </source>
</evidence>
<evidence type="ECO:0000256" key="10">
    <source>
        <dbReference type="SAM" id="MobiDB-lite"/>
    </source>
</evidence>
<comment type="caution">
    <text evidence="11">The sequence shown here is derived from an EMBL/GenBank/DDBJ whole genome shotgun (WGS) entry which is preliminary data.</text>
</comment>
<dbReference type="PANTHER" id="PTHR13890:SF0">
    <property type="entry name" value="MAGNESIUM TRANSPORTER MRS2 HOMOLOG, MITOCHONDRIAL"/>
    <property type="match status" value="1"/>
</dbReference>
<dbReference type="Proteomes" id="UP000799049">
    <property type="component" value="Unassembled WGS sequence"/>
</dbReference>
<keyword evidence="5" id="KW-0809">Transit peptide</keyword>
<evidence type="ECO:0000256" key="1">
    <source>
        <dbReference type="ARBA" id="ARBA00004141"/>
    </source>
</evidence>
<keyword evidence="2 9" id="KW-0813">Transport</keyword>
<evidence type="ECO:0000256" key="7">
    <source>
        <dbReference type="ARBA" id="ARBA00023065"/>
    </source>
</evidence>
<keyword evidence="9" id="KW-0999">Mitochondrion inner membrane</keyword>
<evidence type="ECO:0000313" key="11">
    <source>
        <dbReference type="EMBL" id="KAF0852514.1"/>
    </source>
</evidence>
<comment type="similarity">
    <text evidence="9">Belongs to the CorA metal ion transporter (MIT) (TC 1.A.35) family.</text>
</comment>
<keyword evidence="4 9" id="KW-0460">Magnesium</keyword>
<comment type="subcellular location">
    <subcellularLocation>
        <location evidence="1">Membrane</location>
        <topology evidence="1">Multi-pass membrane protein</topology>
    </subcellularLocation>
    <subcellularLocation>
        <location evidence="9">Mitochondrion inner membrane</location>
        <topology evidence="9">Multi-pass membrane protein</topology>
    </subcellularLocation>
</comment>
<evidence type="ECO:0000256" key="4">
    <source>
        <dbReference type="ARBA" id="ARBA00022842"/>
    </source>
</evidence>
<dbReference type="GO" id="GO:0015095">
    <property type="term" value="F:magnesium ion transmembrane transporter activity"/>
    <property type="evidence" value="ECO:0007669"/>
    <property type="project" value="TreeGrafter"/>
</dbReference>
<evidence type="ECO:0000313" key="12">
    <source>
        <dbReference type="Proteomes" id="UP000799049"/>
    </source>
</evidence>
<gene>
    <name evidence="11" type="ORF">ANDGO_00591</name>
</gene>
<dbReference type="OrthoDB" id="10251508at2759"/>
<accession>A0A8K0AJ97</accession>
<dbReference type="Gene3D" id="2.40.128.330">
    <property type="match status" value="1"/>
</dbReference>
<dbReference type="EMBL" id="VRVR01000032">
    <property type="protein sequence ID" value="KAF0852514.1"/>
    <property type="molecule type" value="Genomic_DNA"/>
</dbReference>
<dbReference type="CDD" id="cd12823">
    <property type="entry name" value="Mrs2_Mfm1p-like"/>
    <property type="match status" value="1"/>
</dbReference>
<keyword evidence="7 9" id="KW-0406">Ion transport</keyword>
<evidence type="ECO:0000256" key="5">
    <source>
        <dbReference type="ARBA" id="ARBA00022946"/>
    </source>
</evidence>
<protein>
    <recommendedName>
        <fullName evidence="9">Magnesium transporter</fullName>
    </recommendedName>
</protein>
<keyword evidence="3 9" id="KW-0812">Transmembrane</keyword>
<dbReference type="Gene3D" id="1.20.58.340">
    <property type="entry name" value="Magnesium transport protein CorA, transmembrane region"/>
    <property type="match status" value="1"/>
</dbReference>
<reference evidence="11" key="1">
    <citation type="submission" date="2019-09" db="EMBL/GenBank/DDBJ databases">
        <title>The Mitochondrial Proteome of the Jakobid, Andalucia godoyi, a Protist With the Most Gene-Rich and Bacteria-Like Mitochondrial Genome.</title>
        <authorList>
            <person name="Gray M.W."/>
            <person name="Burger G."/>
            <person name="Derelle R."/>
            <person name="Klimes V."/>
            <person name="Leger M."/>
            <person name="Sarrasin M."/>
            <person name="Vlcek C."/>
            <person name="Roger A.J."/>
            <person name="Elias M."/>
            <person name="Lang B.F."/>
        </authorList>
    </citation>
    <scope>NUCLEOTIDE SEQUENCE</scope>
    <source>
        <strain evidence="11">And28</strain>
    </source>
</reference>
<evidence type="ECO:0000256" key="6">
    <source>
        <dbReference type="ARBA" id="ARBA00022989"/>
    </source>
</evidence>
<keyword evidence="8 9" id="KW-0472">Membrane</keyword>
<feature type="transmembrane region" description="Helical" evidence="9">
    <location>
        <begin position="446"/>
        <end position="466"/>
    </location>
</feature>
<evidence type="ECO:0000256" key="2">
    <source>
        <dbReference type="ARBA" id="ARBA00022448"/>
    </source>
</evidence>
<dbReference type="AlphaFoldDB" id="A0A8K0AJ97"/>